<evidence type="ECO:0000313" key="2">
    <source>
        <dbReference type="EMBL" id="GAA2104606.1"/>
    </source>
</evidence>
<dbReference type="PANTHER" id="PTHR45527:SF1">
    <property type="entry name" value="FATTY ACID SYNTHASE"/>
    <property type="match status" value="1"/>
</dbReference>
<dbReference type="Proteomes" id="UP001500016">
    <property type="component" value="Unassembled WGS sequence"/>
</dbReference>
<name>A0ABN2X6B8_9ACTN</name>
<accession>A0ABN2X6B8</accession>
<dbReference type="InterPro" id="IPR001242">
    <property type="entry name" value="Condensation_dom"/>
</dbReference>
<dbReference type="PANTHER" id="PTHR45527">
    <property type="entry name" value="NONRIBOSOMAL PEPTIDE SYNTHETASE"/>
    <property type="match status" value="1"/>
</dbReference>
<dbReference type="Pfam" id="PF00668">
    <property type="entry name" value="Condensation"/>
    <property type="match status" value="1"/>
</dbReference>
<evidence type="ECO:0000313" key="3">
    <source>
        <dbReference type="Proteomes" id="UP001500016"/>
    </source>
</evidence>
<dbReference type="EMBL" id="BAAAPE010000030">
    <property type="protein sequence ID" value="GAA2104606.1"/>
    <property type="molecule type" value="Genomic_DNA"/>
</dbReference>
<feature type="domain" description="Condensation" evidence="1">
    <location>
        <begin position="18"/>
        <end position="440"/>
    </location>
</feature>
<organism evidence="2 3">
    <name type="scientific">Streptomyces albiaxialis</name>
    <dbReference type="NCBI Taxonomy" id="329523"/>
    <lineage>
        <taxon>Bacteria</taxon>
        <taxon>Bacillati</taxon>
        <taxon>Actinomycetota</taxon>
        <taxon>Actinomycetes</taxon>
        <taxon>Kitasatosporales</taxon>
        <taxon>Streptomycetaceae</taxon>
        <taxon>Streptomyces</taxon>
    </lineage>
</organism>
<dbReference type="Gene3D" id="3.30.559.10">
    <property type="entry name" value="Chloramphenicol acetyltransferase-like domain"/>
    <property type="match status" value="1"/>
</dbReference>
<dbReference type="SUPFAM" id="SSF52777">
    <property type="entry name" value="CoA-dependent acyltransferases"/>
    <property type="match status" value="2"/>
</dbReference>
<evidence type="ECO:0000259" key="1">
    <source>
        <dbReference type="Pfam" id="PF00668"/>
    </source>
</evidence>
<proteinExistence type="predicted"/>
<keyword evidence="3" id="KW-1185">Reference proteome</keyword>
<dbReference type="Gene3D" id="3.30.559.30">
    <property type="entry name" value="Nonribosomal peptide synthetase, condensation domain"/>
    <property type="match status" value="1"/>
</dbReference>
<protein>
    <recommendedName>
        <fullName evidence="1">Condensation domain-containing protein</fullName>
    </recommendedName>
</protein>
<sequence length="459" mass="49812">MTQEIHRPQAGPVRETVEVPLTVGQSSLFFIHELDPGSTTYNMAVAFTIREEFDPDRLRDSWAAVCSRHSVLTGVVRPGTDGYVQHWYSAEPPLTTREAPGVDADALSRMLHQDYESPFALKKEAPARLFLYRHTGASTLLLMVHHMVGDLTSMAAVCEDLLTGYRTGVTGELPEPDSSYARYVAHERTFLDSARSEPMRRYWADRLDGCAFALDIPGAAASTSAADSPALARFTLPRGPADGVRRVAEASGTSTATVLLAAFNVLLHRLTGSSDIVVGFPVEGRKKPFKRTVGYFVNSLPLRVGVAPEDGFPAVLSATHSALVGAVRHQAIPIPAVLSDISPAVTRAIHQVSFQFEPERLSYGARMHVGGLGTVRLFGEEAEFVPIRQQIGQFPLWMQIGEVEGALQGGLHFDPERFGIENATGYVRMYEALVRDIVDGETTGVSAWGADTGGPGRPT</sequence>
<dbReference type="InterPro" id="IPR023213">
    <property type="entry name" value="CAT-like_dom_sf"/>
</dbReference>
<comment type="caution">
    <text evidence="2">The sequence shown here is derived from an EMBL/GenBank/DDBJ whole genome shotgun (WGS) entry which is preliminary data.</text>
</comment>
<reference evidence="2 3" key="1">
    <citation type="journal article" date="2019" name="Int. J. Syst. Evol. Microbiol.">
        <title>The Global Catalogue of Microorganisms (GCM) 10K type strain sequencing project: providing services to taxonomists for standard genome sequencing and annotation.</title>
        <authorList>
            <consortium name="The Broad Institute Genomics Platform"/>
            <consortium name="The Broad Institute Genome Sequencing Center for Infectious Disease"/>
            <person name="Wu L."/>
            <person name="Ma J."/>
        </authorList>
    </citation>
    <scope>NUCLEOTIDE SEQUENCE [LARGE SCALE GENOMIC DNA]</scope>
    <source>
        <strain evidence="2 3">JCM 15478</strain>
    </source>
</reference>
<gene>
    <name evidence="2" type="ORF">GCM10009801_80340</name>
</gene>